<feature type="domain" description="NodB homology" evidence="3">
    <location>
        <begin position="97"/>
        <end position="286"/>
    </location>
</feature>
<dbReference type="AlphaFoldDB" id="A0A1H9TK01"/>
<feature type="compositionally biased region" description="Basic and acidic residues" evidence="1">
    <location>
        <begin position="29"/>
        <end position="39"/>
    </location>
</feature>
<feature type="chain" id="PRO_5039485454" evidence="2">
    <location>
        <begin position="18"/>
        <end position="295"/>
    </location>
</feature>
<evidence type="ECO:0000313" key="4">
    <source>
        <dbReference type="EMBL" id="SER97461.1"/>
    </source>
</evidence>
<evidence type="ECO:0000256" key="1">
    <source>
        <dbReference type="SAM" id="MobiDB-lite"/>
    </source>
</evidence>
<dbReference type="InterPro" id="IPR050248">
    <property type="entry name" value="Polysacc_deacetylase_ArnD"/>
</dbReference>
<dbReference type="GO" id="GO:0005975">
    <property type="term" value="P:carbohydrate metabolic process"/>
    <property type="evidence" value="ECO:0007669"/>
    <property type="project" value="InterPro"/>
</dbReference>
<organism evidence="4 5">
    <name type="scientific">Gracilibacillus ureilyticus</name>
    <dbReference type="NCBI Taxonomy" id="531814"/>
    <lineage>
        <taxon>Bacteria</taxon>
        <taxon>Bacillati</taxon>
        <taxon>Bacillota</taxon>
        <taxon>Bacilli</taxon>
        <taxon>Bacillales</taxon>
        <taxon>Bacillaceae</taxon>
        <taxon>Gracilibacillus</taxon>
    </lineage>
</organism>
<dbReference type="PROSITE" id="PS51677">
    <property type="entry name" value="NODB"/>
    <property type="match status" value="1"/>
</dbReference>
<feature type="compositionally biased region" description="Acidic residues" evidence="1">
    <location>
        <begin position="40"/>
        <end position="51"/>
    </location>
</feature>
<evidence type="ECO:0000313" key="5">
    <source>
        <dbReference type="Proteomes" id="UP000199687"/>
    </source>
</evidence>
<dbReference type="Gene3D" id="3.20.20.370">
    <property type="entry name" value="Glycoside hydrolase/deacetylase"/>
    <property type="match status" value="1"/>
</dbReference>
<proteinExistence type="predicted"/>
<dbReference type="OrthoDB" id="9806342at2"/>
<feature type="region of interest" description="Disordered" evidence="1">
    <location>
        <begin position="23"/>
        <end position="64"/>
    </location>
</feature>
<reference evidence="4 5" key="1">
    <citation type="submission" date="2016-10" db="EMBL/GenBank/DDBJ databases">
        <authorList>
            <person name="de Groot N.N."/>
        </authorList>
    </citation>
    <scope>NUCLEOTIDE SEQUENCE [LARGE SCALE GENOMIC DNA]</scope>
    <source>
        <strain evidence="4 5">CGMCC 1.7727</strain>
    </source>
</reference>
<evidence type="ECO:0000256" key="2">
    <source>
        <dbReference type="SAM" id="SignalP"/>
    </source>
</evidence>
<dbReference type="PANTHER" id="PTHR10587">
    <property type="entry name" value="GLYCOSYL TRANSFERASE-RELATED"/>
    <property type="match status" value="1"/>
</dbReference>
<sequence>MKKLKVLLFIPLFFALAACNSGVQEQPADEEKTTDRNGMEESENVLDVEESADMKSEDEQTKTKEIEAEVNQTVSEPLYELTDSWSIVPIKEETDENVILLTIDDAPEHYSLEMANTLKELDVPAIFFVNGHFLESGAKKEELKQIHEMGFEIGNHTYNHQRLTEVDEATQKEEILSLSNLIEEITGEKPEFFRAPNGANTEYATALVEEEGMLLMNWTYGYDYFEPYMDTEKLKTAMITGEGPEVDVPYSLLKPGAILLMHDRQWTAEALADIVNGLREKGYEFADPEAIKLPE</sequence>
<keyword evidence="5" id="KW-1185">Reference proteome</keyword>
<dbReference type="Pfam" id="PF01522">
    <property type="entry name" value="Polysacc_deac_1"/>
    <property type="match status" value="1"/>
</dbReference>
<dbReference type="Proteomes" id="UP000199687">
    <property type="component" value="Unassembled WGS sequence"/>
</dbReference>
<dbReference type="GO" id="GO:0016810">
    <property type="term" value="F:hydrolase activity, acting on carbon-nitrogen (but not peptide) bonds"/>
    <property type="evidence" value="ECO:0007669"/>
    <property type="project" value="InterPro"/>
</dbReference>
<dbReference type="InterPro" id="IPR002509">
    <property type="entry name" value="NODB_dom"/>
</dbReference>
<dbReference type="PROSITE" id="PS51257">
    <property type="entry name" value="PROKAR_LIPOPROTEIN"/>
    <property type="match status" value="1"/>
</dbReference>
<feature type="signal peptide" evidence="2">
    <location>
        <begin position="1"/>
        <end position="17"/>
    </location>
</feature>
<evidence type="ECO:0000259" key="3">
    <source>
        <dbReference type="PROSITE" id="PS51677"/>
    </source>
</evidence>
<keyword evidence="2" id="KW-0732">Signal</keyword>
<accession>A0A1H9TK01</accession>
<dbReference type="SUPFAM" id="SSF88713">
    <property type="entry name" value="Glycoside hydrolase/deacetylase"/>
    <property type="match status" value="1"/>
</dbReference>
<name>A0A1H9TK01_9BACI</name>
<feature type="compositionally biased region" description="Basic and acidic residues" evidence="1">
    <location>
        <begin position="52"/>
        <end position="64"/>
    </location>
</feature>
<protein>
    <submittedName>
        <fullName evidence="4">Peptidoglycan/xylan/chitin deacetylase, PgdA/CDA1 family</fullName>
    </submittedName>
</protein>
<dbReference type="InterPro" id="IPR011330">
    <property type="entry name" value="Glyco_hydro/deAcase_b/a-brl"/>
</dbReference>
<dbReference type="EMBL" id="FOGL01000014">
    <property type="protein sequence ID" value="SER97461.1"/>
    <property type="molecule type" value="Genomic_DNA"/>
</dbReference>
<dbReference type="CDD" id="cd10917">
    <property type="entry name" value="CE4_NodB_like_6s_7s"/>
    <property type="match status" value="1"/>
</dbReference>
<dbReference type="STRING" id="531814.SAMN04487944_11439"/>
<dbReference type="RefSeq" id="WP_089741952.1">
    <property type="nucleotide sequence ID" value="NZ_FOGL01000014.1"/>
</dbReference>
<gene>
    <name evidence="4" type="ORF">SAMN04487944_11439</name>
</gene>